<gene>
    <name evidence="1" type="ORF">N7376_15405</name>
</gene>
<reference evidence="1" key="1">
    <citation type="submission" date="2022-09" db="EMBL/GenBank/DDBJ databases">
        <title>Intensive care unit water sources are persistently colonized with multi-drug resistant bacteria and are the site of extensive horizontal gene transfer of antibiotic resistance genes.</title>
        <authorList>
            <person name="Diorio-Toth L."/>
        </authorList>
    </citation>
    <scope>NUCLEOTIDE SEQUENCE</scope>
    <source>
        <strain evidence="1">GD04153</strain>
    </source>
</reference>
<dbReference type="Proteomes" id="UP001158087">
    <property type="component" value="Unassembled WGS sequence"/>
</dbReference>
<evidence type="ECO:0000313" key="1">
    <source>
        <dbReference type="EMBL" id="MDH0125394.1"/>
    </source>
</evidence>
<proteinExistence type="predicted"/>
<name>A0AA42KN10_9HYPH</name>
<accession>A0AA42KN10</accession>
<comment type="caution">
    <text evidence="1">The sequence shown here is derived from an EMBL/GenBank/DDBJ whole genome shotgun (WGS) entry which is preliminary data.</text>
</comment>
<dbReference type="AlphaFoldDB" id="A0AA42KN10"/>
<sequence>MASIGDLGAIAGILAVILTVILAAKKKIKSRSNRRKLEKYLKDAKDVPGSRGRRTTTHLVARLHLTEEEIIAAAASSKHIRSRIIPDRDTGRADDYYYEYEE</sequence>
<protein>
    <submittedName>
        <fullName evidence="1">Uncharacterized protein</fullName>
    </submittedName>
</protein>
<evidence type="ECO:0000313" key="2">
    <source>
        <dbReference type="Proteomes" id="UP001158087"/>
    </source>
</evidence>
<dbReference type="EMBL" id="JAODYY010000007">
    <property type="protein sequence ID" value="MDH0125394.1"/>
    <property type="molecule type" value="Genomic_DNA"/>
</dbReference>
<organism evidence="1 2">
    <name type="scientific">Brucella intermedia GD04153</name>
    <dbReference type="NCBI Taxonomy" id="2975438"/>
    <lineage>
        <taxon>Bacteria</taxon>
        <taxon>Pseudomonadati</taxon>
        <taxon>Pseudomonadota</taxon>
        <taxon>Alphaproteobacteria</taxon>
        <taxon>Hyphomicrobiales</taxon>
        <taxon>Brucellaceae</taxon>
        <taxon>Brucella/Ochrobactrum group</taxon>
        <taxon>Brucella</taxon>
    </lineage>
</organism>